<dbReference type="InterPro" id="IPR001690">
    <property type="entry name" value="Autoind_synthase"/>
</dbReference>
<keyword evidence="4 9" id="KW-0808">Transferase</keyword>
<keyword evidence="5 9" id="KW-0949">S-adenosyl-L-methionine</keyword>
<dbReference type="EC" id="2.3.1.184" evidence="1 9"/>
<dbReference type="Proteomes" id="UP000043316">
    <property type="component" value="Unassembled WGS sequence"/>
</dbReference>
<evidence type="ECO:0000313" key="10">
    <source>
        <dbReference type="EMBL" id="CRY54256.1"/>
    </source>
</evidence>
<dbReference type="GO" id="GO:0009372">
    <property type="term" value="P:quorum sensing"/>
    <property type="evidence" value="ECO:0007669"/>
    <property type="project" value="UniProtKB-UniRule"/>
</dbReference>
<dbReference type="PRINTS" id="PR01549">
    <property type="entry name" value="AUTOINDCRSYN"/>
</dbReference>
<evidence type="ECO:0000256" key="7">
    <source>
        <dbReference type="ARBA" id="ARBA00048576"/>
    </source>
</evidence>
<evidence type="ECO:0000313" key="11">
    <source>
        <dbReference type="Proteomes" id="UP000043316"/>
    </source>
</evidence>
<dbReference type="GeneID" id="61814201"/>
<evidence type="ECO:0000256" key="6">
    <source>
        <dbReference type="ARBA" id="ARBA00022929"/>
    </source>
</evidence>
<reference evidence="11" key="1">
    <citation type="submission" date="2015-03" db="EMBL/GenBank/DDBJ databases">
        <authorList>
            <consortium name="Pathogen Informatics"/>
        </authorList>
    </citation>
    <scope>NUCLEOTIDE SEQUENCE [LARGE SCALE GENOMIC DNA]</scope>
    <source>
        <strain evidence="11">R148</strain>
    </source>
</reference>
<name>A0A0H5MB05_YERIN</name>
<evidence type="ECO:0000256" key="9">
    <source>
        <dbReference type="RuleBase" id="RU361135"/>
    </source>
</evidence>
<dbReference type="PROSITE" id="PS00949">
    <property type="entry name" value="AUTOINDUCER_SYNTH_1"/>
    <property type="match status" value="1"/>
</dbReference>
<keyword evidence="10" id="KW-0012">Acyltransferase</keyword>
<sequence length="234" mass="27392">MMDFFALDYDSLSKRKSSELFSLRKKTFKDRLNWRVDCEENMEFDGYDNKNTTYILGAYNDAVICSLRFIETKFPNMIIDTFRPYFKNLSLPEGNYVEASRLFIDKERVKSLCLQQHPISLILFLSMINYAKKMSYQGIYAIVSHPMLIIFQRSGWQISVVETGLSEKNQNIYLIYMPVDEYNQQILINRINETPFILNGNLNAWPLSFSSRENRSDKVQFDPEPYGVLGIGNT</sequence>
<dbReference type="PANTHER" id="PTHR39322:SF1">
    <property type="entry name" value="ISOVALERYL-HOMOSERINE LACTONE SYNTHASE"/>
    <property type="match status" value="1"/>
</dbReference>
<dbReference type="PANTHER" id="PTHR39322">
    <property type="entry name" value="ACYL-HOMOSERINE-LACTONE SYNTHASE"/>
    <property type="match status" value="1"/>
</dbReference>
<comment type="catalytic activity">
    <reaction evidence="7 9">
        <text>a fatty acyl-[ACP] + S-adenosyl-L-methionine = an N-acyl-L-homoserine lactone + S-methyl-5'-thioadenosine + holo-[ACP] + H(+)</text>
        <dbReference type="Rhea" id="RHEA:10096"/>
        <dbReference type="Rhea" id="RHEA-COMP:9685"/>
        <dbReference type="Rhea" id="RHEA-COMP:14125"/>
        <dbReference type="ChEBI" id="CHEBI:15378"/>
        <dbReference type="ChEBI" id="CHEBI:17509"/>
        <dbReference type="ChEBI" id="CHEBI:55474"/>
        <dbReference type="ChEBI" id="CHEBI:59789"/>
        <dbReference type="ChEBI" id="CHEBI:64479"/>
        <dbReference type="ChEBI" id="CHEBI:138651"/>
        <dbReference type="EC" id="2.3.1.184"/>
    </reaction>
</comment>
<dbReference type="SUPFAM" id="SSF55729">
    <property type="entry name" value="Acyl-CoA N-acyltransferases (Nat)"/>
    <property type="match status" value="1"/>
</dbReference>
<evidence type="ECO:0000256" key="5">
    <source>
        <dbReference type="ARBA" id="ARBA00022691"/>
    </source>
</evidence>
<comment type="similarity">
    <text evidence="8 9">Belongs to the autoinducer synthase family.</text>
</comment>
<dbReference type="Pfam" id="PF00765">
    <property type="entry name" value="Autoind_synth"/>
    <property type="match status" value="1"/>
</dbReference>
<dbReference type="Gene3D" id="3.40.630.30">
    <property type="match status" value="1"/>
</dbReference>
<proteinExistence type="inferred from homology"/>
<keyword evidence="3 8" id="KW-0673">Quorum sensing</keyword>
<dbReference type="RefSeq" id="WP_071822383.1">
    <property type="nucleotide sequence ID" value="NZ_CWJI01000001.1"/>
</dbReference>
<dbReference type="AlphaFoldDB" id="A0A0H5MB05"/>
<evidence type="ECO:0000256" key="3">
    <source>
        <dbReference type="ARBA" id="ARBA00022654"/>
    </source>
</evidence>
<keyword evidence="6 8" id="KW-0071">Autoinducer synthesis</keyword>
<gene>
    <name evidence="10" type="primary">esaI_1</name>
    <name evidence="10" type="ORF">ERS008476_01170</name>
</gene>
<evidence type="ECO:0000256" key="8">
    <source>
        <dbReference type="PROSITE-ProRule" id="PRU00533"/>
    </source>
</evidence>
<dbReference type="GO" id="GO:0061579">
    <property type="term" value="F:N-acyl homoserine lactone synthase activity"/>
    <property type="evidence" value="ECO:0007669"/>
    <property type="project" value="UniProtKB-UniRule"/>
</dbReference>
<evidence type="ECO:0000256" key="1">
    <source>
        <dbReference type="ARBA" id="ARBA00012340"/>
    </source>
</evidence>
<dbReference type="PROSITE" id="PS51187">
    <property type="entry name" value="AUTOINDUCER_SYNTH_2"/>
    <property type="match status" value="1"/>
</dbReference>
<evidence type="ECO:0000256" key="4">
    <source>
        <dbReference type="ARBA" id="ARBA00022679"/>
    </source>
</evidence>
<accession>A0A0H5MB05</accession>
<dbReference type="InterPro" id="IPR018311">
    <property type="entry name" value="Autoind_synth_CS"/>
</dbReference>
<organism evidence="10 11">
    <name type="scientific">Yersinia intermedia</name>
    <dbReference type="NCBI Taxonomy" id="631"/>
    <lineage>
        <taxon>Bacteria</taxon>
        <taxon>Pseudomonadati</taxon>
        <taxon>Pseudomonadota</taxon>
        <taxon>Gammaproteobacteria</taxon>
        <taxon>Enterobacterales</taxon>
        <taxon>Yersiniaceae</taxon>
        <taxon>Yersinia</taxon>
    </lineage>
</organism>
<protein>
    <recommendedName>
        <fullName evidence="2 9">Acyl-homoserine-lactone synthase</fullName>
        <ecNumber evidence="1 9">2.3.1.184</ecNumber>
    </recommendedName>
    <alternativeName>
        <fullName evidence="9">Autoinducer synthesis protein</fullName>
    </alternativeName>
</protein>
<dbReference type="GO" id="GO:0007165">
    <property type="term" value="P:signal transduction"/>
    <property type="evidence" value="ECO:0007669"/>
    <property type="project" value="TreeGrafter"/>
</dbReference>
<dbReference type="EMBL" id="CWJI01000001">
    <property type="protein sequence ID" value="CRY54256.1"/>
    <property type="molecule type" value="Genomic_DNA"/>
</dbReference>
<evidence type="ECO:0000256" key="2">
    <source>
        <dbReference type="ARBA" id="ARBA00018768"/>
    </source>
</evidence>
<dbReference type="InterPro" id="IPR016181">
    <property type="entry name" value="Acyl_CoA_acyltransferase"/>
</dbReference>